<name>A0A552V4R7_9FIRM</name>
<dbReference type="Pfam" id="PF00772">
    <property type="entry name" value="DnaB"/>
    <property type="match status" value="1"/>
</dbReference>
<keyword evidence="9" id="KW-0413">Isomerase</keyword>
<keyword evidence="4 12" id="KW-0547">Nucleotide-binding</keyword>
<evidence type="ECO:0000256" key="3">
    <source>
        <dbReference type="ARBA" id="ARBA00022705"/>
    </source>
</evidence>
<sequence>MDAENKLNSTPNDITISVDAERSVLGAILVNNDTIIPVSSVIKAEDFYEEAHRIIYTAMLDVYTKSMPIDLIVLSEQIKTMTNIEEIGGAGYITSLSTNVDFSKNAEYYARIVKEKSDLRRVIKSSNEVIGYAMSGKDIEDVLELAEQNIFNISQDKTNRGFSSIKEVLNLTYDTIEQNYKNKGRLTGIDTGFADLNYITNGLQKTDLILVAARPATGKTAFALNLAMNAAKKGGSVAVFSLEMSKTQLAQRILSATSKVEMKNIKSGDISEDEWKNLIDGISMMNDYKIEIDDDAGINVTAIRSLCRKLKMQKGLDLVVIDYLQLMQGSTKTENRQQEISNISRNLKILAKELDCPVIALSQLSRAPEQRTNHRPMLSDLRESGAIEQDADVVMFLYRDEIYDPDTDKKGITEVILAKHRNGEIGTVELKWLGKYQLFADLAKFF</sequence>
<evidence type="ECO:0000256" key="5">
    <source>
        <dbReference type="ARBA" id="ARBA00022801"/>
    </source>
</evidence>
<dbReference type="Gene3D" id="3.40.50.300">
    <property type="entry name" value="P-loop containing nucleotide triphosphate hydrolases"/>
    <property type="match status" value="1"/>
</dbReference>
<dbReference type="PANTHER" id="PTHR30153">
    <property type="entry name" value="REPLICATIVE DNA HELICASE DNAB"/>
    <property type="match status" value="1"/>
</dbReference>
<dbReference type="GO" id="GO:1990077">
    <property type="term" value="C:primosome complex"/>
    <property type="evidence" value="ECO:0007669"/>
    <property type="project" value="UniProtKB-UniRule"/>
</dbReference>
<accession>A0A552V4R7</accession>
<keyword evidence="3 12" id="KW-0235">DNA replication</keyword>
<evidence type="ECO:0000313" key="15">
    <source>
        <dbReference type="Proteomes" id="UP000319424"/>
    </source>
</evidence>
<dbReference type="GO" id="GO:0016887">
    <property type="term" value="F:ATP hydrolysis activity"/>
    <property type="evidence" value="ECO:0007669"/>
    <property type="project" value="RHEA"/>
</dbReference>
<dbReference type="EMBL" id="VJXW01000010">
    <property type="protein sequence ID" value="TRW25431.1"/>
    <property type="molecule type" value="Genomic_DNA"/>
</dbReference>
<keyword evidence="2 12" id="KW-0639">Primosome</keyword>
<proteinExistence type="inferred from homology"/>
<dbReference type="GO" id="GO:0003677">
    <property type="term" value="F:DNA binding"/>
    <property type="evidence" value="ECO:0007669"/>
    <property type="project" value="UniProtKB-UniRule"/>
</dbReference>
<keyword evidence="8 12" id="KW-0238">DNA-binding</keyword>
<evidence type="ECO:0000259" key="13">
    <source>
        <dbReference type="PROSITE" id="PS51199"/>
    </source>
</evidence>
<evidence type="ECO:0000256" key="7">
    <source>
        <dbReference type="ARBA" id="ARBA00022840"/>
    </source>
</evidence>
<dbReference type="FunFam" id="3.40.50.300:FF:000076">
    <property type="entry name" value="Replicative DNA helicase"/>
    <property type="match status" value="1"/>
</dbReference>
<evidence type="ECO:0000256" key="9">
    <source>
        <dbReference type="ARBA" id="ARBA00023235"/>
    </source>
</evidence>
<keyword evidence="6 12" id="KW-0347">Helicase</keyword>
<dbReference type="PANTHER" id="PTHR30153:SF2">
    <property type="entry name" value="REPLICATIVE DNA HELICASE"/>
    <property type="match status" value="1"/>
</dbReference>
<evidence type="ECO:0000256" key="2">
    <source>
        <dbReference type="ARBA" id="ARBA00022515"/>
    </source>
</evidence>
<organism evidence="14 15">
    <name type="scientific">Criibacterium bergeronii</name>
    <dbReference type="NCBI Taxonomy" id="1871336"/>
    <lineage>
        <taxon>Bacteria</taxon>
        <taxon>Bacillati</taxon>
        <taxon>Bacillota</taxon>
        <taxon>Clostridia</taxon>
        <taxon>Peptostreptococcales</taxon>
        <taxon>Filifactoraceae</taxon>
        <taxon>Criibacterium</taxon>
    </lineage>
</organism>
<dbReference type="InterPro" id="IPR007692">
    <property type="entry name" value="DNA_helicase_DnaB"/>
</dbReference>
<comment type="function">
    <text evidence="12">The main replicative DNA helicase, it participates in initiation and elongation during chromosome replication. Travels ahead of the DNA replisome, separating dsDNA into templates for DNA synthesis. A processive ATP-dependent 5'-3' DNA helicase it has DNA-dependent ATPase activity.</text>
</comment>
<keyword evidence="7 12" id="KW-0067">ATP-binding</keyword>
<evidence type="ECO:0000256" key="12">
    <source>
        <dbReference type="RuleBase" id="RU362085"/>
    </source>
</evidence>
<evidence type="ECO:0000256" key="11">
    <source>
        <dbReference type="NCBIfam" id="TIGR00665"/>
    </source>
</evidence>
<dbReference type="FunFam" id="1.10.860.10:FF:000001">
    <property type="entry name" value="Replicative DNA helicase"/>
    <property type="match status" value="1"/>
</dbReference>
<dbReference type="OrthoDB" id="9773982at2"/>
<evidence type="ECO:0000256" key="6">
    <source>
        <dbReference type="ARBA" id="ARBA00022806"/>
    </source>
</evidence>
<dbReference type="GO" id="GO:0043139">
    <property type="term" value="F:5'-3' DNA helicase activity"/>
    <property type="evidence" value="ECO:0007669"/>
    <property type="project" value="UniProtKB-EC"/>
</dbReference>
<dbReference type="InterPro" id="IPR016136">
    <property type="entry name" value="DNA_helicase_N/primase_C"/>
</dbReference>
<dbReference type="InterPro" id="IPR027417">
    <property type="entry name" value="P-loop_NTPase"/>
</dbReference>
<dbReference type="GO" id="GO:0006269">
    <property type="term" value="P:DNA replication, synthesis of primer"/>
    <property type="evidence" value="ECO:0007669"/>
    <property type="project" value="UniProtKB-UniRule"/>
</dbReference>
<evidence type="ECO:0000256" key="4">
    <source>
        <dbReference type="ARBA" id="ARBA00022741"/>
    </source>
</evidence>
<dbReference type="PROSITE" id="PS51199">
    <property type="entry name" value="SF4_HELICASE"/>
    <property type="match status" value="1"/>
</dbReference>
<dbReference type="NCBIfam" id="NF004384">
    <property type="entry name" value="PRK05748.1"/>
    <property type="match status" value="1"/>
</dbReference>
<evidence type="ECO:0000256" key="10">
    <source>
        <dbReference type="ARBA" id="ARBA00048954"/>
    </source>
</evidence>
<dbReference type="GO" id="GO:0005524">
    <property type="term" value="F:ATP binding"/>
    <property type="evidence" value="ECO:0007669"/>
    <property type="project" value="UniProtKB-UniRule"/>
</dbReference>
<dbReference type="EC" id="5.6.2.3" evidence="11 12"/>
<keyword evidence="5 12" id="KW-0378">Hydrolase</keyword>
<gene>
    <name evidence="14" type="primary">dnaB</name>
    <name evidence="14" type="ORF">FL857_07360</name>
</gene>
<dbReference type="Pfam" id="PF03796">
    <property type="entry name" value="DnaB_C"/>
    <property type="match status" value="1"/>
</dbReference>
<dbReference type="InterPro" id="IPR036185">
    <property type="entry name" value="DNA_heli_DnaB-like_N_sf"/>
</dbReference>
<comment type="similarity">
    <text evidence="1 12">Belongs to the helicase family. DnaB subfamily.</text>
</comment>
<dbReference type="CDD" id="cd00984">
    <property type="entry name" value="DnaB_C"/>
    <property type="match status" value="1"/>
</dbReference>
<dbReference type="GO" id="GO:0042802">
    <property type="term" value="F:identical protein binding"/>
    <property type="evidence" value="ECO:0007669"/>
    <property type="project" value="UniProtKB-ARBA"/>
</dbReference>
<comment type="caution">
    <text evidence="14">The sequence shown here is derived from an EMBL/GenBank/DDBJ whole genome shotgun (WGS) entry which is preliminary data.</text>
</comment>
<dbReference type="AlphaFoldDB" id="A0A552V4R7"/>
<dbReference type="InterPro" id="IPR007693">
    <property type="entry name" value="DNA_helicase_DnaB-like_N"/>
</dbReference>
<dbReference type="SUPFAM" id="SSF52540">
    <property type="entry name" value="P-loop containing nucleoside triphosphate hydrolases"/>
    <property type="match status" value="1"/>
</dbReference>
<evidence type="ECO:0000313" key="14">
    <source>
        <dbReference type="EMBL" id="TRW25431.1"/>
    </source>
</evidence>
<reference evidence="14 15" key="1">
    <citation type="submission" date="2019-07" db="EMBL/GenBank/DDBJ databases">
        <title>Criibacterium bergeronii gen. nov., sp. nov. isolated from human clinical samples.</title>
        <authorList>
            <person name="Maheux A.F."/>
            <person name="Boudreau D.K."/>
            <person name="Berube E."/>
            <person name="Brodeur S."/>
            <person name="Bernard K.A."/>
            <person name="Abed J.Y."/>
            <person name="Ducrey E."/>
            <person name="Guay E.F."/>
            <person name="Raymond F."/>
            <person name="Corbeil J."/>
            <person name="Domingo M.-C."/>
            <person name="Roy P.H."/>
            <person name="Boissinot M."/>
            <person name="Tocheva E.I."/>
            <person name="Omar R.F."/>
        </authorList>
    </citation>
    <scope>NUCLEOTIDE SEQUENCE [LARGE SCALE GENOMIC DNA]</scope>
    <source>
        <strain evidence="14 15">CCRI-24246</strain>
    </source>
</reference>
<evidence type="ECO:0000256" key="1">
    <source>
        <dbReference type="ARBA" id="ARBA00008428"/>
    </source>
</evidence>
<dbReference type="InterPro" id="IPR007694">
    <property type="entry name" value="DNA_helicase_DnaB-like_C"/>
</dbReference>
<dbReference type="Proteomes" id="UP000319424">
    <property type="component" value="Unassembled WGS sequence"/>
</dbReference>
<protein>
    <recommendedName>
        <fullName evidence="11 12">Replicative DNA helicase</fullName>
        <ecNumber evidence="11 12">5.6.2.3</ecNumber>
    </recommendedName>
</protein>
<dbReference type="RefSeq" id="WP_144398321.1">
    <property type="nucleotide sequence ID" value="NZ_VJXW01000010.1"/>
</dbReference>
<dbReference type="Gene3D" id="1.10.860.10">
    <property type="entry name" value="DNAb Helicase, Chain A"/>
    <property type="match status" value="1"/>
</dbReference>
<dbReference type="GO" id="GO:0005829">
    <property type="term" value="C:cytosol"/>
    <property type="evidence" value="ECO:0007669"/>
    <property type="project" value="TreeGrafter"/>
</dbReference>
<evidence type="ECO:0000256" key="8">
    <source>
        <dbReference type="ARBA" id="ARBA00023125"/>
    </source>
</evidence>
<dbReference type="NCBIfam" id="TIGR00665">
    <property type="entry name" value="DnaB"/>
    <property type="match status" value="1"/>
</dbReference>
<dbReference type="SUPFAM" id="SSF48024">
    <property type="entry name" value="N-terminal domain of DnaB helicase"/>
    <property type="match status" value="1"/>
</dbReference>
<feature type="domain" description="SF4 helicase" evidence="13">
    <location>
        <begin position="182"/>
        <end position="446"/>
    </location>
</feature>
<comment type="catalytic activity">
    <reaction evidence="10 12">
        <text>ATP + H2O = ADP + phosphate + H(+)</text>
        <dbReference type="Rhea" id="RHEA:13065"/>
        <dbReference type="ChEBI" id="CHEBI:15377"/>
        <dbReference type="ChEBI" id="CHEBI:15378"/>
        <dbReference type="ChEBI" id="CHEBI:30616"/>
        <dbReference type="ChEBI" id="CHEBI:43474"/>
        <dbReference type="ChEBI" id="CHEBI:456216"/>
        <dbReference type="EC" id="5.6.2.3"/>
    </reaction>
</comment>